<dbReference type="STRING" id="131310.A0A0N4Z1B4"/>
<evidence type="ECO:0000313" key="1">
    <source>
        <dbReference type="Proteomes" id="UP000038045"/>
    </source>
</evidence>
<dbReference type="Gene3D" id="3.40.525.10">
    <property type="entry name" value="CRAL-TRIO lipid binding domain"/>
    <property type="match status" value="1"/>
</dbReference>
<dbReference type="AlphaFoldDB" id="A0A0N4Z1B4"/>
<dbReference type="InterPro" id="IPR036865">
    <property type="entry name" value="CRAL-TRIO_dom_sf"/>
</dbReference>
<dbReference type="InterPro" id="IPR053302">
    <property type="entry name" value="CRAL-TRIO_domain"/>
</dbReference>
<dbReference type="Proteomes" id="UP000038045">
    <property type="component" value="Unplaced"/>
</dbReference>
<proteinExistence type="predicted"/>
<dbReference type="WBParaSite" id="PTRK_0000048900.1">
    <property type="protein sequence ID" value="PTRK_0000048900.1"/>
    <property type="gene ID" value="PTRK_0000048900"/>
</dbReference>
<keyword evidence="1" id="KW-1185">Reference proteome</keyword>
<dbReference type="SUPFAM" id="SSF52087">
    <property type="entry name" value="CRAL/TRIO domain"/>
    <property type="match status" value="1"/>
</dbReference>
<dbReference type="PANTHER" id="PTHR47159">
    <property type="entry name" value="PROTEIN CBG07705-RELATED"/>
    <property type="match status" value="1"/>
</dbReference>
<organism evidence="1 2">
    <name type="scientific">Parastrongyloides trichosuri</name>
    <name type="common">Possum-specific nematode worm</name>
    <dbReference type="NCBI Taxonomy" id="131310"/>
    <lineage>
        <taxon>Eukaryota</taxon>
        <taxon>Metazoa</taxon>
        <taxon>Ecdysozoa</taxon>
        <taxon>Nematoda</taxon>
        <taxon>Chromadorea</taxon>
        <taxon>Rhabditida</taxon>
        <taxon>Tylenchina</taxon>
        <taxon>Panagrolaimomorpha</taxon>
        <taxon>Strongyloidoidea</taxon>
        <taxon>Strongyloididae</taxon>
        <taxon>Parastrongyloides</taxon>
    </lineage>
</organism>
<reference evidence="2" key="1">
    <citation type="submission" date="2017-02" db="UniProtKB">
        <authorList>
            <consortium name="WormBaseParasite"/>
        </authorList>
    </citation>
    <scope>IDENTIFICATION</scope>
</reference>
<evidence type="ECO:0000313" key="2">
    <source>
        <dbReference type="WBParaSite" id="PTRK_0000048900.1"/>
    </source>
</evidence>
<protein>
    <submittedName>
        <fullName evidence="2">CRAL-TRIO domain-containing protein</fullName>
    </submittedName>
</protein>
<accession>A0A0N4Z1B4</accession>
<sequence>MPPNQEENIKKINMSISKKVTPIPFDEETLKHAKILKEKFSDFLPEDIKTDYHMARWIRMNKGNENIIETRLKEYVRHRKGLNYEGENLFKQCEELDFAKKVWDKFSISKLEQTDYSGDVAVFLQRMEGTDLKEIIKTVPYYHILHSYFLLQECMQRGMLEKEKETGRQSAAIIILDLHGINLGDFINPLSNPTKLARIVVKIWSDYFTENVS</sequence>
<name>A0A0N4Z1B4_PARTI</name>